<comment type="caution">
    <text evidence="2">The sequence shown here is derived from an EMBL/GenBank/DDBJ whole genome shotgun (WGS) entry which is preliminary data.</text>
</comment>
<dbReference type="PANTHER" id="PTHR45138:SF9">
    <property type="entry name" value="DIGUANYLATE CYCLASE DGCM-RELATED"/>
    <property type="match status" value="1"/>
</dbReference>
<dbReference type="PANTHER" id="PTHR45138">
    <property type="entry name" value="REGULATORY COMPONENTS OF SENSORY TRANSDUCTION SYSTEM"/>
    <property type="match status" value="1"/>
</dbReference>
<dbReference type="InterPro" id="IPR029787">
    <property type="entry name" value="Nucleotide_cyclase"/>
</dbReference>
<dbReference type="Gene3D" id="3.30.70.270">
    <property type="match status" value="1"/>
</dbReference>
<reference evidence="2 3" key="1">
    <citation type="submission" date="2016-12" db="EMBL/GenBank/DDBJ databases">
        <title>The draft genome sequence of Actinophytocola xinjiangensis.</title>
        <authorList>
            <person name="Wang W."/>
            <person name="Yuan L."/>
        </authorList>
    </citation>
    <scope>NUCLEOTIDE SEQUENCE [LARGE SCALE GENOMIC DNA]</scope>
    <source>
        <strain evidence="2 3">CGMCC 4.4663</strain>
    </source>
</reference>
<evidence type="ECO:0000313" key="3">
    <source>
        <dbReference type="Proteomes" id="UP000185696"/>
    </source>
</evidence>
<gene>
    <name evidence="2" type="ORF">BLA60_02220</name>
</gene>
<dbReference type="InterPro" id="IPR050469">
    <property type="entry name" value="Diguanylate_Cyclase"/>
</dbReference>
<dbReference type="NCBIfam" id="TIGR00254">
    <property type="entry name" value="GGDEF"/>
    <property type="match status" value="1"/>
</dbReference>
<dbReference type="AlphaFoldDB" id="A0A7Z0WRJ5"/>
<dbReference type="SMART" id="SM00267">
    <property type="entry name" value="GGDEF"/>
    <property type="match status" value="1"/>
</dbReference>
<dbReference type="SUPFAM" id="SSF46785">
    <property type="entry name" value="Winged helix' DNA-binding domain"/>
    <property type="match status" value="1"/>
</dbReference>
<dbReference type="Proteomes" id="UP000185696">
    <property type="component" value="Unassembled WGS sequence"/>
</dbReference>
<dbReference type="GO" id="GO:0052621">
    <property type="term" value="F:diguanylate cyclase activity"/>
    <property type="evidence" value="ECO:0007669"/>
    <property type="project" value="TreeGrafter"/>
</dbReference>
<dbReference type="InterPro" id="IPR036390">
    <property type="entry name" value="WH_DNA-bd_sf"/>
</dbReference>
<proteinExistence type="predicted"/>
<name>A0A7Z0WRJ5_9PSEU</name>
<dbReference type="InterPro" id="IPR043128">
    <property type="entry name" value="Rev_trsase/Diguanyl_cyclase"/>
</dbReference>
<dbReference type="GO" id="GO:0043709">
    <property type="term" value="P:cell adhesion involved in single-species biofilm formation"/>
    <property type="evidence" value="ECO:0007669"/>
    <property type="project" value="TreeGrafter"/>
</dbReference>
<dbReference type="Pfam" id="PF00990">
    <property type="entry name" value="GGDEF"/>
    <property type="match status" value="1"/>
</dbReference>
<dbReference type="SUPFAM" id="SSF55073">
    <property type="entry name" value="Nucleotide cyclase"/>
    <property type="match status" value="1"/>
</dbReference>
<organism evidence="2 3">
    <name type="scientific">Actinophytocola xinjiangensis</name>
    <dbReference type="NCBI Taxonomy" id="485602"/>
    <lineage>
        <taxon>Bacteria</taxon>
        <taxon>Bacillati</taxon>
        <taxon>Actinomycetota</taxon>
        <taxon>Actinomycetes</taxon>
        <taxon>Pseudonocardiales</taxon>
        <taxon>Pseudonocardiaceae</taxon>
    </lineage>
</organism>
<dbReference type="GO" id="GO:0005886">
    <property type="term" value="C:plasma membrane"/>
    <property type="evidence" value="ECO:0007669"/>
    <property type="project" value="TreeGrafter"/>
</dbReference>
<evidence type="ECO:0000259" key="1">
    <source>
        <dbReference type="PROSITE" id="PS50887"/>
    </source>
</evidence>
<dbReference type="InterPro" id="IPR000160">
    <property type="entry name" value="GGDEF_dom"/>
</dbReference>
<protein>
    <recommendedName>
        <fullName evidence="1">GGDEF domain-containing protein</fullName>
    </recommendedName>
</protein>
<feature type="domain" description="GGDEF" evidence="1">
    <location>
        <begin position="21"/>
        <end position="164"/>
    </location>
</feature>
<dbReference type="EMBL" id="MSIF01000001">
    <property type="protein sequence ID" value="OLF14015.1"/>
    <property type="molecule type" value="Genomic_DNA"/>
</dbReference>
<accession>A0A7Z0WRJ5</accession>
<dbReference type="Gene3D" id="1.10.10.10">
    <property type="entry name" value="Winged helix-like DNA-binding domain superfamily/Winged helix DNA-binding domain"/>
    <property type="match status" value="1"/>
</dbReference>
<keyword evidence="3" id="KW-1185">Reference proteome</keyword>
<dbReference type="GO" id="GO:1902201">
    <property type="term" value="P:negative regulation of bacterial-type flagellum-dependent cell motility"/>
    <property type="evidence" value="ECO:0007669"/>
    <property type="project" value="TreeGrafter"/>
</dbReference>
<evidence type="ECO:0000313" key="2">
    <source>
        <dbReference type="EMBL" id="OLF14015.1"/>
    </source>
</evidence>
<dbReference type="CDD" id="cd01949">
    <property type="entry name" value="GGDEF"/>
    <property type="match status" value="1"/>
</dbReference>
<dbReference type="PROSITE" id="PS50887">
    <property type="entry name" value="GGDEF"/>
    <property type="match status" value="1"/>
</dbReference>
<sequence>MLDRWGWERAAGEVLDHAGSGPAALLMIDLDRFKEVNDTHGHLAGDAVLRAVASVVRGATRQVDVAGRYGGHGGDEFLVLLPATDREGAERVAGTILTQIRAVAVPAPSARDGITTFTGLTASIGIAVREQCADHDVVALFHGADAALLRAKDNGRNRFVTAEVRPSDVPPIWRLRGKGRDAGGRITDLTSDWSSELGHPGPATDYETVLAEQLRALLRVLPDDHELDVLAALSCGPLPYRDVLDLGESAERTVRRLELAGLVVCDRDGATVRTCSLSAAARELLDRLLPAIQWAGRISSGGVTGG</sequence>
<dbReference type="InterPro" id="IPR036388">
    <property type="entry name" value="WH-like_DNA-bd_sf"/>
</dbReference>